<sequence length="453" mass="49771">MAKFGDYSITRDPLRCRPRFAIAIAIAIAASPWYSPPPFNPPPDPLILTVSRAIAAPPDVSLNTSLGSLLPSLSANLVVSLLSLNPLSLPPLALLSFFHWLSSHPHFRHTPLSFLSMANLLLTHRLPSAAAPLIRLLVARRGRDSAHALFSAALQATTPQAPHPALLAALTIEYTNADLISDAIQCIRLAIKHQLRLPFDACSYLLDRLMHSYSPAVAWAFYSEILDVGFPPTARPFNIIMHSFCKLGNLTNANLVFNEITRRGSRPTAVSFNTLIDGYCKIGDLEAGFDLKLRMVADGIEPDVFTYNVLIRAVCRVGRLDDAKQLFDEMCAKGLVPNAVTFTTLIDGHCKEGKVKAGVEFYQEMLRKGVKPDMITYNTLVNGLCKAGDLREAKKIVEEMRERGLKPDKITYTTLIDGCCKEGALEMAIELRKEMVAEGVKLDEVTYTALISG</sequence>
<protein>
    <recommendedName>
        <fullName evidence="6">Pentatricopeptide repeat-containing protein</fullName>
    </recommendedName>
</protein>
<evidence type="ECO:0000256" key="2">
    <source>
        <dbReference type="ARBA" id="ARBA00022737"/>
    </source>
</evidence>
<dbReference type="FunFam" id="1.25.40.10:FF:000558">
    <property type="entry name" value="Pentatricopeptide repeat-containing protein At5g39710"/>
    <property type="match status" value="1"/>
</dbReference>
<organism evidence="5">
    <name type="scientific">Ananas comosus var. bracteatus</name>
    <name type="common">red pineapple</name>
    <dbReference type="NCBI Taxonomy" id="296719"/>
    <lineage>
        <taxon>Eukaryota</taxon>
        <taxon>Viridiplantae</taxon>
        <taxon>Streptophyta</taxon>
        <taxon>Embryophyta</taxon>
        <taxon>Tracheophyta</taxon>
        <taxon>Spermatophyta</taxon>
        <taxon>Magnoliopsida</taxon>
        <taxon>Liliopsida</taxon>
        <taxon>Poales</taxon>
        <taxon>Bromeliaceae</taxon>
        <taxon>Bromelioideae</taxon>
        <taxon>Ananas</taxon>
    </lineage>
</organism>
<gene>
    <name evidence="5" type="ORF">CB5_LOCUS8466</name>
</gene>
<evidence type="ECO:0000313" key="5">
    <source>
        <dbReference type="EMBL" id="CAD1825255.1"/>
    </source>
</evidence>
<feature type="repeat" description="PPR" evidence="4">
    <location>
        <begin position="303"/>
        <end position="337"/>
    </location>
</feature>
<feature type="repeat" description="PPR" evidence="4">
    <location>
        <begin position="233"/>
        <end position="267"/>
    </location>
</feature>
<reference evidence="5" key="1">
    <citation type="submission" date="2020-07" db="EMBL/GenBank/DDBJ databases">
        <authorList>
            <person name="Lin J."/>
        </authorList>
    </citation>
    <scope>NUCLEOTIDE SEQUENCE</scope>
</reference>
<dbReference type="PANTHER" id="PTHR47941">
    <property type="entry name" value="PENTATRICOPEPTIDE REPEAT-CONTAINING PROTEIN 3, MITOCHONDRIAL"/>
    <property type="match status" value="1"/>
</dbReference>
<dbReference type="PROSITE" id="PS51375">
    <property type="entry name" value="PPR"/>
    <property type="match status" value="6"/>
</dbReference>
<proteinExistence type="inferred from homology"/>
<feature type="repeat" description="PPR" evidence="4">
    <location>
        <begin position="338"/>
        <end position="372"/>
    </location>
</feature>
<evidence type="ECO:0000256" key="1">
    <source>
        <dbReference type="ARBA" id="ARBA00007626"/>
    </source>
</evidence>
<dbReference type="InterPro" id="IPR002885">
    <property type="entry name" value="PPR_rpt"/>
</dbReference>
<keyword evidence="3" id="KW-0809">Transit peptide</keyword>
<dbReference type="Pfam" id="PF12854">
    <property type="entry name" value="PPR_1"/>
    <property type="match status" value="1"/>
</dbReference>
<dbReference type="EMBL" id="LR862144">
    <property type="protein sequence ID" value="CAD1825255.1"/>
    <property type="molecule type" value="Genomic_DNA"/>
</dbReference>
<evidence type="ECO:0000256" key="3">
    <source>
        <dbReference type="ARBA" id="ARBA00022946"/>
    </source>
</evidence>
<keyword evidence="2" id="KW-0677">Repeat</keyword>
<name>A0A6V7P340_ANACO</name>
<dbReference type="InterPro" id="IPR011990">
    <property type="entry name" value="TPR-like_helical_dom_sf"/>
</dbReference>
<evidence type="ECO:0008006" key="6">
    <source>
        <dbReference type="Google" id="ProtNLM"/>
    </source>
</evidence>
<dbReference type="Pfam" id="PF13041">
    <property type="entry name" value="PPR_2"/>
    <property type="match status" value="2"/>
</dbReference>
<dbReference type="AlphaFoldDB" id="A0A6V7P340"/>
<feature type="repeat" description="PPR" evidence="4">
    <location>
        <begin position="268"/>
        <end position="302"/>
    </location>
</feature>
<comment type="similarity">
    <text evidence="1">Belongs to the PPR family. P subfamily.</text>
</comment>
<evidence type="ECO:0000256" key="4">
    <source>
        <dbReference type="PROSITE-ProRule" id="PRU00708"/>
    </source>
</evidence>
<dbReference type="NCBIfam" id="TIGR00756">
    <property type="entry name" value="PPR"/>
    <property type="match status" value="6"/>
</dbReference>
<accession>A0A6V7P340</accession>
<dbReference type="Gene3D" id="1.25.40.10">
    <property type="entry name" value="Tetratricopeptide repeat domain"/>
    <property type="match status" value="3"/>
</dbReference>
<feature type="repeat" description="PPR" evidence="4">
    <location>
        <begin position="408"/>
        <end position="442"/>
    </location>
</feature>
<feature type="repeat" description="PPR" evidence="4">
    <location>
        <begin position="373"/>
        <end position="407"/>
    </location>
</feature>